<name>A0A511DDK4_9PSEU</name>
<dbReference type="OrthoDB" id="9786134at2"/>
<reference evidence="2 3" key="1">
    <citation type="submission" date="2019-07" db="EMBL/GenBank/DDBJ databases">
        <title>Whole genome shotgun sequence of Pseudonocardia sulfidoxydans NBRC 16205.</title>
        <authorList>
            <person name="Hosoyama A."/>
            <person name="Uohara A."/>
            <person name="Ohji S."/>
            <person name="Ichikawa N."/>
        </authorList>
    </citation>
    <scope>NUCLEOTIDE SEQUENCE [LARGE SCALE GENOMIC DNA]</scope>
    <source>
        <strain evidence="2 3">NBRC 16205</strain>
    </source>
</reference>
<dbReference type="PROSITE" id="PS51340">
    <property type="entry name" value="MOSC"/>
    <property type="match status" value="1"/>
</dbReference>
<comment type="caution">
    <text evidence="2">The sequence shown here is derived from an EMBL/GenBank/DDBJ whole genome shotgun (WGS) entry which is preliminary data.</text>
</comment>
<dbReference type="GO" id="GO:0030151">
    <property type="term" value="F:molybdenum ion binding"/>
    <property type="evidence" value="ECO:0007669"/>
    <property type="project" value="InterPro"/>
</dbReference>
<dbReference type="PANTHER" id="PTHR30212">
    <property type="entry name" value="PROTEIN YIIM"/>
    <property type="match status" value="1"/>
</dbReference>
<accession>A0A511DDK4</accession>
<keyword evidence="3" id="KW-1185">Reference proteome</keyword>
<evidence type="ECO:0000259" key="1">
    <source>
        <dbReference type="PROSITE" id="PS51340"/>
    </source>
</evidence>
<dbReference type="Gene3D" id="2.40.33.20">
    <property type="entry name" value="PK beta-barrel domain-like"/>
    <property type="match status" value="1"/>
</dbReference>
<dbReference type="EMBL" id="BJVJ01000013">
    <property type="protein sequence ID" value="GEL22889.1"/>
    <property type="molecule type" value="Genomic_DNA"/>
</dbReference>
<protein>
    <recommendedName>
        <fullName evidence="1">MOSC domain-containing protein</fullName>
    </recommendedName>
</protein>
<dbReference type="Pfam" id="PF03473">
    <property type="entry name" value="MOSC"/>
    <property type="match status" value="1"/>
</dbReference>
<dbReference type="RefSeq" id="WP_147104943.1">
    <property type="nucleotide sequence ID" value="NZ_BJVJ01000013.1"/>
</dbReference>
<dbReference type="GO" id="GO:0003824">
    <property type="term" value="F:catalytic activity"/>
    <property type="evidence" value="ECO:0007669"/>
    <property type="project" value="InterPro"/>
</dbReference>
<dbReference type="InterPro" id="IPR052353">
    <property type="entry name" value="Benzoxazolinone_Detox_Enz"/>
</dbReference>
<organism evidence="2 3">
    <name type="scientific">Pseudonocardia sulfidoxydans NBRC 16205</name>
    <dbReference type="NCBI Taxonomy" id="1223511"/>
    <lineage>
        <taxon>Bacteria</taxon>
        <taxon>Bacillati</taxon>
        <taxon>Actinomycetota</taxon>
        <taxon>Actinomycetes</taxon>
        <taxon>Pseudonocardiales</taxon>
        <taxon>Pseudonocardiaceae</taxon>
        <taxon>Pseudonocardia</taxon>
    </lineage>
</organism>
<proteinExistence type="predicted"/>
<evidence type="ECO:0000313" key="3">
    <source>
        <dbReference type="Proteomes" id="UP000321685"/>
    </source>
</evidence>
<evidence type="ECO:0000313" key="2">
    <source>
        <dbReference type="EMBL" id="GEL22889.1"/>
    </source>
</evidence>
<dbReference type="Proteomes" id="UP000321685">
    <property type="component" value="Unassembled WGS sequence"/>
</dbReference>
<dbReference type="AlphaFoldDB" id="A0A511DDK4"/>
<dbReference type="GO" id="GO:0030170">
    <property type="term" value="F:pyridoxal phosphate binding"/>
    <property type="evidence" value="ECO:0007669"/>
    <property type="project" value="InterPro"/>
</dbReference>
<dbReference type="SUPFAM" id="SSF50800">
    <property type="entry name" value="PK beta-barrel domain-like"/>
    <property type="match status" value="1"/>
</dbReference>
<sequence length="225" mass="24558">MRVLIVSVGDTDSLRWNGRTVPSAMAKVPARGPVEVGTLGFLGDEQADRKNHGGPDKAVLLYPGEHYRAWEHLPDDVERPAFGENITVEGILESDAVIGAVYAVGTAVLQVSQPRRPCFKLAAHHGIHDMAVRVQNTGRTGFYARVLQPGRIGGGDVVEAIRVPEHGITAAEVHRVLNIDRDDLPAARRLLTTPDLLPDSWVTILRRRLDGQLDEQSARLHGAKN</sequence>
<dbReference type="InterPro" id="IPR005302">
    <property type="entry name" value="MoCF_Sase_C"/>
</dbReference>
<dbReference type="InterPro" id="IPR011037">
    <property type="entry name" value="Pyrv_Knase-like_insert_dom_sf"/>
</dbReference>
<dbReference type="PANTHER" id="PTHR30212:SF2">
    <property type="entry name" value="PROTEIN YIIM"/>
    <property type="match status" value="1"/>
</dbReference>
<feature type="domain" description="MOSC" evidence="1">
    <location>
        <begin position="28"/>
        <end position="161"/>
    </location>
</feature>
<gene>
    <name evidence="2" type="primary">yflK</name>
    <name evidence="2" type="ORF">PSU4_18430</name>
</gene>